<keyword evidence="3" id="KW-1185">Reference proteome</keyword>
<name>A0A069QUF1_HOYLO</name>
<feature type="signal peptide" evidence="1">
    <location>
        <begin position="1"/>
        <end position="18"/>
    </location>
</feature>
<dbReference type="eggNOG" id="ENOG5033XXW">
    <property type="taxonomic scope" value="Bacteria"/>
</dbReference>
<dbReference type="RefSeq" id="WP_018966233.1">
    <property type="nucleotide sequence ID" value="NZ_KB899210.1"/>
</dbReference>
<dbReference type="AlphaFoldDB" id="A0A069QUF1"/>
<evidence type="ECO:0000256" key="1">
    <source>
        <dbReference type="SAM" id="SignalP"/>
    </source>
</evidence>
<sequence length="287" mass="32871">MKKIFVCMALAFSMAAKATPSDNDTVVVERPQKVRIITGDSVQSVEVWGKEGNQTFHYVSNIQLVDSNYVSTSAINDDTWSFSIAGFSKPGRKKSRTECSTHLAVGFNNAVGMPTGADIQPFKSWEFWWIVTDWTYRPWRNNHFLSMGLGLDWRNYRMTDDLRFVKDNRSVALDTYPIGSTPKFSRIKVFSINFPIRYGYEGKWFGFSLGPVINLNTYGSLKTRYEKDGHKVKDVDKDVRITPVTVDFMGTFSIRGIPDFYFKYSPCNLLRDGYGPKFRTLSFGLMF</sequence>
<keyword evidence="1" id="KW-0732">Signal</keyword>
<dbReference type="PATRIC" id="fig|1122985.7.peg.505"/>
<organism evidence="2 3">
    <name type="scientific">Hoylesella loescheii DSM 19665 = JCM 12249 = ATCC 15930</name>
    <dbReference type="NCBI Taxonomy" id="1122985"/>
    <lineage>
        <taxon>Bacteria</taxon>
        <taxon>Pseudomonadati</taxon>
        <taxon>Bacteroidota</taxon>
        <taxon>Bacteroidia</taxon>
        <taxon>Bacteroidales</taxon>
        <taxon>Prevotellaceae</taxon>
        <taxon>Hoylesella</taxon>
    </lineage>
</organism>
<reference evidence="2 3" key="1">
    <citation type="submission" date="2013-08" db="EMBL/GenBank/DDBJ databases">
        <authorList>
            <person name="Weinstock G."/>
            <person name="Sodergren E."/>
            <person name="Wylie T."/>
            <person name="Fulton L."/>
            <person name="Fulton R."/>
            <person name="Fronick C."/>
            <person name="O'Laughlin M."/>
            <person name="Godfrey J."/>
            <person name="Miner T."/>
            <person name="Herter B."/>
            <person name="Appelbaum E."/>
            <person name="Cordes M."/>
            <person name="Lek S."/>
            <person name="Wollam A."/>
            <person name="Pepin K.H."/>
            <person name="Palsikar V.B."/>
            <person name="Mitreva M."/>
            <person name="Wilson R.K."/>
        </authorList>
    </citation>
    <scope>NUCLEOTIDE SEQUENCE [LARGE SCALE GENOMIC DNA]</scope>
    <source>
        <strain evidence="2 3">ATCC 15930</strain>
    </source>
</reference>
<dbReference type="EMBL" id="JNGW01000015">
    <property type="protein sequence ID" value="KDR53506.1"/>
    <property type="molecule type" value="Genomic_DNA"/>
</dbReference>
<protein>
    <recommendedName>
        <fullName evidence="4">Outer membrane protein beta-barrel domain-containing protein</fullName>
    </recommendedName>
</protein>
<gene>
    <name evidence="2" type="ORF">HMPREF1991_00482</name>
</gene>
<feature type="chain" id="PRO_5001668335" description="Outer membrane protein beta-barrel domain-containing protein" evidence="1">
    <location>
        <begin position="19"/>
        <end position="287"/>
    </location>
</feature>
<evidence type="ECO:0000313" key="2">
    <source>
        <dbReference type="EMBL" id="KDR53506.1"/>
    </source>
</evidence>
<dbReference type="HOGENOM" id="CLU_965977_0_0_10"/>
<evidence type="ECO:0000313" key="3">
    <source>
        <dbReference type="Proteomes" id="UP000027442"/>
    </source>
</evidence>
<dbReference type="Proteomes" id="UP000027442">
    <property type="component" value="Unassembled WGS sequence"/>
</dbReference>
<comment type="caution">
    <text evidence="2">The sequence shown here is derived from an EMBL/GenBank/DDBJ whole genome shotgun (WGS) entry which is preliminary data.</text>
</comment>
<proteinExistence type="predicted"/>
<accession>A0A069QUF1</accession>
<evidence type="ECO:0008006" key="4">
    <source>
        <dbReference type="Google" id="ProtNLM"/>
    </source>
</evidence>